<gene>
    <name evidence="5" type="ORF">A2Z24_00330</name>
</gene>
<evidence type="ECO:0000256" key="3">
    <source>
        <dbReference type="SAM" id="MobiDB-lite"/>
    </source>
</evidence>
<evidence type="ECO:0000256" key="2">
    <source>
        <dbReference type="ARBA" id="ARBA00022525"/>
    </source>
</evidence>
<evidence type="ECO:0000256" key="4">
    <source>
        <dbReference type="SAM" id="Phobius"/>
    </source>
</evidence>
<organism evidence="5 6">
    <name type="scientific">Candidatus Woykebacteria bacterium RBG_16_44_10</name>
    <dbReference type="NCBI Taxonomy" id="1802597"/>
    <lineage>
        <taxon>Bacteria</taxon>
        <taxon>Candidatus Woykeibacteriota</taxon>
    </lineage>
</organism>
<keyword evidence="4" id="KW-1133">Transmembrane helix</keyword>
<name>A0A1G1WFH0_9BACT</name>
<dbReference type="AlphaFoldDB" id="A0A1G1WFH0"/>
<feature type="transmembrane region" description="Helical" evidence="4">
    <location>
        <begin position="7"/>
        <end position="27"/>
    </location>
</feature>
<feature type="region of interest" description="Disordered" evidence="3">
    <location>
        <begin position="248"/>
        <end position="349"/>
    </location>
</feature>
<dbReference type="STRING" id="1802597.A2Z24_00330"/>
<dbReference type="EMBL" id="MHCT01000007">
    <property type="protein sequence ID" value="OGY26446.1"/>
    <property type="molecule type" value="Genomic_DNA"/>
</dbReference>
<dbReference type="PANTHER" id="PTHR38340:SF1">
    <property type="entry name" value="S-LAYER PROTEIN"/>
    <property type="match status" value="1"/>
</dbReference>
<reference evidence="5 6" key="1">
    <citation type="journal article" date="2016" name="Nat. Commun.">
        <title>Thousands of microbial genomes shed light on interconnected biogeochemical processes in an aquifer system.</title>
        <authorList>
            <person name="Anantharaman K."/>
            <person name="Brown C.T."/>
            <person name="Hug L.A."/>
            <person name="Sharon I."/>
            <person name="Castelle C.J."/>
            <person name="Probst A.J."/>
            <person name="Thomas B.C."/>
            <person name="Singh A."/>
            <person name="Wilkins M.J."/>
            <person name="Karaoz U."/>
            <person name="Brodie E.L."/>
            <person name="Williams K.H."/>
            <person name="Hubbard S.S."/>
            <person name="Banfield J.F."/>
        </authorList>
    </citation>
    <scope>NUCLEOTIDE SEQUENCE [LARGE SCALE GENOMIC DNA]</scope>
</reference>
<evidence type="ECO:0000313" key="5">
    <source>
        <dbReference type="EMBL" id="OGY26446.1"/>
    </source>
</evidence>
<dbReference type="InterPro" id="IPR050557">
    <property type="entry name" value="RTX_toxin/Mannuronan_C5-epim"/>
</dbReference>
<dbReference type="PANTHER" id="PTHR38340">
    <property type="entry name" value="S-LAYER PROTEIN"/>
    <property type="match status" value="1"/>
</dbReference>
<dbReference type="Proteomes" id="UP000177588">
    <property type="component" value="Unassembled WGS sequence"/>
</dbReference>
<dbReference type="GO" id="GO:0005509">
    <property type="term" value="F:calcium ion binding"/>
    <property type="evidence" value="ECO:0007669"/>
    <property type="project" value="InterPro"/>
</dbReference>
<proteinExistence type="predicted"/>
<dbReference type="InterPro" id="IPR001343">
    <property type="entry name" value="Hemolysn_Ca-bd"/>
</dbReference>
<dbReference type="InterPro" id="IPR018511">
    <property type="entry name" value="Hemolysin-typ_Ca-bd_CS"/>
</dbReference>
<protein>
    <submittedName>
        <fullName evidence="5">Uncharacterized protein</fullName>
    </submittedName>
</protein>
<dbReference type="Gene3D" id="2.150.10.10">
    <property type="entry name" value="Serralysin-like metalloprotease, C-terminal"/>
    <property type="match status" value="2"/>
</dbReference>
<keyword evidence="4" id="KW-0812">Transmembrane</keyword>
<evidence type="ECO:0000256" key="1">
    <source>
        <dbReference type="ARBA" id="ARBA00004613"/>
    </source>
</evidence>
<dbReference type="PROSITE" id="PS00330">
    <property type="entry name" value="HEMOLYSIN_CALCIUM"/>
    <property type="match status" value="3"/>
</dbReference>
<dbReference type="SUPFAM" id="SSF51120">
    <property type="entry name" value="beta-Roll"/>
    <property type="match status" value="1"/>
</dbReference>
<dbReference type="PRINTS" id="PR00313">
    <property type="entry name" value="CABNDNGRPT"/>
</dbReference>
<comment type="caution">
    <text evidence="5">The sequence shown here is derived from an EMBL/GenBank/DDBJ whole genome shotgun (WGS) entry which is preliminary data.</text>
</comment>
<evidence type="ECO:0000313" key="6">
    <source>
        <dbReference type="Proteomes" id="UP000177588"/>
    </source>
</evidence>
<keyword evidence="4" id="KW-0472">Membrane</keyword>
<dbReference type="Pfam" id="PF00353">
    <property type="entry name" value="HemolysinCabind"/>
    <property type="match status" value="3"/>
</dbReference>
<dbReference type="InterPro" id="IPR011049">
    <property type="entry name" value="Serralysin-like_metalloprot_C"/>
</dbReference>
<dbReference type="GO" id="GO:0005576">
    <property type="term" value="C:extracellular region"/>
    <property type="evidence" value="ECO:0007669"/>
    <property type="project" value="UniProtKB-SubCell"/>
</dbReference>
<keyword evidence="2" id="KW-0964">Secreted</keyword>
<feature type="compositionally biased region" description="Acidic residues" evidence="3">
    <location>
        <begin position="268"/>
        <end position="282"/>
    </location>
</feature>
<comment type="subcellular location">
    <subcellularLocation>
        <location evidence="1">Secreted</location>
    </subcellularLocation>
</comment>
<feature type="compositionally biased region" description="Polar residues" evidence="3">
    <location>
        <begin position="338"/>
        <end position="349"/>
    </location>
</feature>
<sequence length="349" mass="36001">MKKKEIFRRIFVFTLAVVVIVAVVVIYQNNRPSTVRAVGDLNVDWGVTDGQPIFVVSNAMPGDIETRTVSVTNGGSEVRPVGVRGVKTSETGSLATILDFVVSEGGSDLYGGTSSTGPKTLQQFFDESAGINGIFLSNLNPGDSTTYTFKVTFDPAAGNPFQGKEVIFDLIIGISVEVPAECSGISFSGSPIFGTSGKDNLVGTPNNDLIFGFEGDDSINGNYGDDCIVGGEGNDSIRGNNGNDVILGQGGDDALKGNNGNDRLIDSDGSDSLEGENGDDYLDGGNGDDSLKGGNGIDTLFGGADDDSLKGGNGDDSLDGGPGIDSLKGEDGIDTCLNGESTKTCEVIS</sequence>
<accession>A0A1G1WFH0</accession>